<gene>
    <name evidence="1" type="ORF">BOW52_04220</name>
</gene>
<evidence type="ECO:0000313" key="2">
    <source>
        <dbReference type="Proteomes" id="UP000190198"/>
    </source>
</evidence>
<dbReference type="RefSeq" id="WP_078476591.1">
    <property type="nucleotide sequence ID" value="NZ_MPRK01000053.1"/>
</dbReference>
<keyword evidence="2" id="KW-1185">Reference proteome</keyword>
<dbReference type="Proteomes" id="UP000190198">
    <property type="component" value="Unassembled WGS sequence"/>
</dbReference>
<protein>
    <recommendedName>
        <fullName evidence="3">Cytochrome</fullName>
    </recommendedName>
</protein>
<accession>A0A1T2L9K5</accession>
<name>A0A1T2L9K5_9GAMM</name>
<evidence type="ECO:0000313" key="1">
    <source>
        <dbReference type="EMBL" id="OOZ41785.1"/>
    </source>
</evidence>
<reference evidence="1 2" key="1">
    <citation type="submission" date="2016-11" db="EMBL/GenBank/DDBJ databases">
        <title>Mixed transmission modes and dynamic genome evolution in an obligate animal-bacterial symbiosis.</title>
        <authorList>
            <person name="Russell S.L."/>
            <person name="Corbett-Detig R.B."/>
            <person name="Cavanaugh C.M."/>
        </authorList>
    </citation>
    <scope>NUCLEOTIDE SEQUENCE [LARGE SCALE GENOMIC DNA]</scope>
    <source>
        <strain evidence="1">Sp-SM6</strain>
    </source>
</reference>
<dbReference type="OrthoDB" id="4258484at2"/>
<sequence>MALLVASTKKEQEEEARNTIDKLLQRFFTRRCEFDLVADFARPLWHSVATTISQCGDDSQEIIDSIPSLFSPVLSIRKREIINNRLSEIITRRGEENLLRIALAALGTRPFTGSLALSLYDAALRNNAGKVSALELGQGYRKSSLTYVDRISKTDGRIGSCQFSSGQRVRCITQSSEYTEEQNLSSLYGFGVHVCLGRPISQYIFDSLKEQLKDYGCRMTPLSLEMQENSDPFTMPLRAIARIEI</sequence>
<dbReference type="AlphaFoldDB" id="A0A1T2L9K5"/>
<dbReference type="EMBL" id="MPRK01000053">
    <property type="protein sequence ID" value="OOZ41785.1"/>
    <property type="molecule type" value="Genomic_DNA"/>
</dbReference>
<evidence type="ECO:0008006" key="3">
    <source>
        <dbReference type="Google" id="ProtNLM"/>
    </source>
</evidence>
<proteinExistence type="predicted"/>
<organism evidence="1 2">
    <name type="scientific">Solemya elarraichensis gill symbiont</name>
    <dbReference type="NCBI Taxonomy" id="1918949"/>
    <lineage>
        <taxon>Bacteria</taxon>
        <taxon>Pseudomonadati</taxon>
        <taxon>Pseudomonadota</taxon>
        <taxon>Gammaproteobacteria</taxon>
        <taxon>sulfur-oxidizing symbionts</taxon>
    </lineage>
</organism>
<comment type="caution">
    <text evidence="1">The sequence shown here is derived from an EMBL/GenBank/DDBJ whole genome shotgun (WGS) entry which is preliminary data.</text>
</comment>